<dbReference type="InterPro" id="IPR036388">
    <property type="entry name" value="WH-like_DNA-bd_sf"/>
</dbReference>
<keyword evidence="4" id="KW-0547">Nucleotide-binding</keyword>
<dbReference type="PRINTS" id="PR00364">
    <property type="entry name" value="DISEASERSIST"/>
</dbReference>
<dbReference type="SUPFAM" id="SSF52058">
    <property type="entry name" value="L domain-like"/>
    <property type="match status" value="1"/>
</dbReference>
<accession>M8BHR5</accession>
<dbReference type="GO" id="GO:0051707">
    <property type="term" value="P:response to other organism"/>
    <property type="evidence" value="ECO:0007669"/>
    <property type="project" value="UniProtKB-ARBA"/>
</dbReference>
<dbReference type="Gene3D" id="3.40.50.300">
    <property type="entry name" value="P-loop containing nucleotide triphosphate hydrolases"/>
    <property type="match status" value="1"/>
</dbReference>
<dbReference type="EnsemblPlants" id="EMT06253">
    <property type="protein sequence ID" value="EMT06253"/>
    <property type="gene ID" value="F775_18529"/>
</dbReference>
<dbReference type="InterPro" id="IPR032675">
    <property type="entry name" value="LRR_dom_sf"/>
</dbReference>
<sequence length="983" mass="113541">MAWETFKEVAGVFADITACREFFGWVTPSILAARHQLLGEISTTVQHQIQVEREQFRHLENDIWKLETTMPKMLDLIERVEWQSHKEPAAKLLPHIKDAVYDAEDFFDEFKYYALKLKLEESKSSGENHMHAAFREFFESVHHCDHFNKVKEIQGNLDHIYHQSKDLRLHKEPLKFDKSFRPDTSAFSMVPQIFGREEELKHLVQMLGVHTSKRGRTNREASSTVLRVLPIFGMGGVGKTTIAQQICNDAKVKEHFDCIIWLCVSDDFNIKRLTKEILEHMEQDTTSDNLNYLMSKLASCVESKRFLLVLDDMWGDTIRDGGEEWEKFCMPLRKALQGSMILVTTRFFKVANLVSTGMKSFELEGLQDAVFWEFFKLCAFGSNRSCNDLELECIGKDILPKLKGSPLAAKTLGRLLQRDLSTTHWESILTSELWQLEQDVADILPALRLSYMYLPPLLKKCFSLCAMYPKDHQFDKMFLTDIWIAQGYVEPQEASLCFDELVKDHSFREQLNKITKLKRLCNKKKLRSLVCNELYKSANDFYPVIDCWFRNLPKVRVLSFRLSRVRQLPESMGNLKHLRYLCLLGSPTFSTLPSSVCHLHLLKAIEAKDCVFQSFPEGFSDAISLQKIKSKRFSYNKDHSNTLWIEWTGDQPIQMMEKQIEVLPHWNLQQLRIWRYGGESCPSWLRPNLLPGLSFLDFHECMNIQSVSIFGPYICDPDQADNLHRLEILKITDCPKINWQSFVAFPTSLRTIYLLNFGYFTDHFVRSFQNLSFLAHLEIRSEWLTYIPLQVWSSNLPSLKYLQMNRCASLVSVGVSEASSSNNIGAFSSLDVLYITDCTKLLSLDEFLTPAYLPVVKEIWIMNGRELMSLPGDRFHGFSCLQKLTIEHCPMLNTQTVLTLPSSLKKFRLEACQSIESIDIRQLGGTPALEELKIVHCSTLRSIGGSVAVAHVESVFILDCPELTEVRQPLRRGGWYNYLFDEI</sequence>
<evidence type="ECO:0000259" key="8">
    <source>
        <dbReference type="Pfam" id="PF18052"/>
    </source>
</evidence>
<dbReference type="Gene3D" id="3.80.10.10">
    <property type="entry name" value="Ribonuclease Inhibitor"/>
    <property type="match status" value="2"/>
</dbReference>
<dbReference type="AlphaFoldDB" id="M8BHR5"/>
<evidence type="ECO:0000256" key="5">
    <source>
        <dbReference type="ARBA" id="ARBA00022821"/>
    </source>
</evidence>
<evidence type="ECO:0000256" key="2">
    <source>
        <dbReference type="ARBA" id="ARBA00022614"/>
    </source>
</evidence>
<dbReference type="SUPFAM" id="SSF52540">
    <property type="entry name" value="P-loop containing nucleoside triphosphate hydrolases"/>
    <property type="match status" value="1"/>
</dbReference>
<dbReference type="InterPro" id="IPR041118">
    <property type="entry name" value="Rx_N"/>
</dbReference>
<evidence type="ECO:0000256" key="4">
    <source>
        <dbReference type="ARBA" id="ARBA00022741"/>
    </source>
</evidence>
<evidence type="ECO:0000256" key="3">
    <source>
        <dbReference type="ARBA" id="ARBA00022737"/>
    </source>
</evidence>
<organism evidence="10">
    <name type="scientific">Aegilops tauschii</name>
    <name type="common">Tausch's goatgrass</name>
    <name type="synonym">Aegilops squarrosa</name>
    <dbReference type="NCBI Taxonomy" id="37682"/>
    <lineage>
        <taxon>Eukaryota</taxon>
        <taxon>Viridiplantae</taxon>
        <taxon>Streptophyta</taxon>
        <taxon>Embryophyta</taxon>
        <taxon>Tracheophyta</taxon>
        <taxon>Spermatophyta</taxon>
        <taxon>Magnoliopsida</taxon>
        <taxon>Liliopsida</taxon>
        <taxon>Poales</taxon>
        <taxon>Poaceae</taxon>
        <taxon>BOP clade</taxon>
        <taxon>Pooideae</taxon>
        <taxon>Triticodae</taxon>
        <taxon>Triticeae</taxon>
        <taxon>Triticinae</taxon>
        <taxon>Aegilops</taxon>
    </lineage>
</organism>
<dbReference type="GO" id="GO:0005524">
    <property type="term" value="F:ATP binding"/>
    <property type="evidence" value="ECO:0007669"/>
    <property type="project" value="UniProtKB-KW"/>
</dbReference>
<evidence type="ECO:0000259" key="9">
    <source>
        <dbReference type="Pfam" id="PF25019"/>
    </source>
</evidence>
<keyword evidence="5" id="KW-0611">Plant defense</keyword>
<dbReference type="InterPro" id="IPR042197">
    <property type="entry name" value="Apaf_helical"/>
</dbReference>
<name>M8BHR5_AEGTA</name>
<dbReference type="Gene3D" id="1.20.5.4130">
    <property type="match status" value="1"/>
</dbReference>
<dbReference type="Gene3D" id="1.10.10.10">
    <property type="entry name" value="Winged helix-like DNA-binding domain superfamily/Winged helix DNA-binding domain"/>
    <property type="match status" value="1"/>
</dbReference>
<keyword evidence="6" id="KW-0067">ATP-binding</keyword>
<evidence type="ECO:0000256" key="1">
    <source>
        <dbReference type="ARBA" id="ARBA00008894"/>
    </source>
</evidence>
<protein>
    <submittedName>
        <fullName evidence="10">Disease resistance protein RGA2</fullName>
    </submittedName>
</protein>
<evidence type="ECO:0000313" key="10">
    <source>
        <dbReference type="EnsemblPlants" id="EMT06253"/>
    </source>
</evidence>
<dbReference type="GO" id="GO:0006952">
    <property type="term" value="P:defense response"/>
    <property type="evidence" value="ECO:0007669"/>
    <property type="project" value="UniProtKB-KW"/>
</dbReference>
<evidence type="ECO:0000256" key="6">
    <source>
        <dbReference type="ARBA" id="ARBA00022840"/>
    </source>
</evidence>
<keyword evidence="2" id="KW-0433">Leucine-rich repeat</keyword>
<reference evidence="10" key="1">
    <citation type="submission" date="2015-06" db="UniProtKB">
        <authorList>
            <consortium name="EnsemblPlants"/>
        </authorList>
    </citation>
    <scope>IDENTIFICATION</scope>
</reference>
<dbReference type="GO" id="GO:0043531">
    <property type="term" value="F:ADP binding"/>
    <property type="evidence" value="ECO:0007669"/>
    <property type="project" value="InterPro"/>
</dbReference>
<dbReference type="Pfam" id="PF00931">
    <property type="entry name" value="NB-ARC"/>
    <property type="match status" value="1"/>
</dbReference>
<dbReference type="PANTHER" id="PTHR36766:SF40">
    <property type="entry name" value="DISEASE RESISTANCE PROTEIN RGA3"/>
    <property type="match status" value="1"/>
</dbReference>
<dbReference type="InterPro" id="IPR002182">
    <property type="entry name" value="NB-ARC"/>
</dbReference>
<evidence type="ECO:0000259" key="7">
    <source>
        <dbReference type="Pfam" id="PF00931"/>
    </source>
</evidence>
<feature type="domain" description="Disease resistance N-terminal" evidence="8">
    <location>
        <begin position="37"/>
        <end position="124"/>
    </location>
</feature>
<dbReference type="InterPro" id="IPR056789">
    <property type="entry name" value="LRR_R13L1-DRL21"/>
</dbReference>
<keyword evidence="3" id="KW-0677">Repeat</keyword>
<comment type="similarity">
    <text evidence="1">Belongs to the disease resistance NB-LRR family.</text>
</comment>
<feature type="domain" description="R13L1/DRL21-like LRR repeat region" evidence="9">
    <location>
        <begin position="636"/>
        <end position="733"/>
    </location>
</feature>
<dbReference type="Gene3D" id="1.10.8.430">
    <property type="entry name" value="Helical domain of apoptotic protease-activating factors"/>
    <property type="match status" value="1"/>
</dbReference>
<dbReference type="FunFam" id="3.40.50.300:FF:001091">
    <property type="entry name" value="Probable disease resistance protein At1g61300"/>
    <property type="match status" value="1"/>
</dbReference>
<dbReference type="InterPro" id="IPR027417">
    <property type="entry name" value="P-loop_NTPase"/>
</dbReference>
<feature type="domain" description="NB-ARC" evidence="7">
    <location>
        <begin position="227"/>
        <end position="381"/>
    </location>
</feature>
<dbReference type="Pfam" id="PF18052">
    <property type="entry name" value="Rx_N"/>
    <property type="match status" value="1"/>
</dbReference>
<dbReference type="PANTHER" id="PTHR36766">
    <property type="entry name" value="PLANT BROAD-SPECTRUM MILDEW RESISTANCE PROTEIN RPW8"/>
    <property type="match status" value="1"/>
</dbReference>
<dbReference type="Pfam" id="PF25019">
    <property type="entry name" value="LRR_R13L1-DRL21"/>
    <property type="match status" value="1"/>
</dbReference>
<proteinExistence type="inferred from homology"/>